<evidence type="ECO:0000313" key="1">
    <source>
        <dbReference type="EMBL" id="PAU49995.1"/>
    </source>
</evidence>
<keyword evidence="2" id="KW-1185">Reference proteome</keyword>
<proteinExistence type="predicted"/>
<comment type="caution">
    <text evidence="1">The sequence shown here is derived from an EMBL/GenBank/DDBJ whole genome shotgun (WGS) entry which is preliminary data.</text>
</comment>
<protein>
    <submittedName>
        <fullName evidence="1">Uncharacterized protein</fullName>
    </submittedName>
</protein>
<gene>
    <name evidence="1" type="ORF">CK936_04915</name>
</gene>
<dbReference type="RefSeq" id="WP_095579217.1">
    <property type="nucleotide sequence ID" value="NZ_JAJQQS010000016.1"/>
</dbReference>
<accession>A0A2A2DEP2</accession>
<evidence type="ECO:0000313" key="2">
    <source>
        <dbReference type="Proteomes" id="UP000218944"/>
    </source>
</evidence>
<sequence length="338" mass="36125">MIITTDPDVSRLAPAWERIRDTSPADEAVPLVLDCARRLLADPGGEEARIWVSGLVAMSGYLAWRPEPEAERAALEALRAAVEALGGRPCPHDGHPYEAGMGSLEDEVWNGDTGLLTGTLAAPDADVETERVLCPANVAGWARLATDVIAPLTVRRIPVGAPESHHDCISVLSGIVNDYPYGDPHEDLKHEAASLPARPTRGVLAGYLVTMNATCWYAASERITDRSVLDAMIKGVEEAVLLLEDRPCAHAPGEHPDTGDPDYANQVGYFLRSPGGRAEIAEYYGWDEEDDPGEESEAPDAWVCPAFLRDVAEETLGELASGLRSFEAAHGDGAATGA</sequence>
<organism evidence="1 2">
    <name type="scientific">Streptomyces albireticuli</name>
    <dbReference type="NCBI Taxonomy" id="1940"/>
    <lineage>
        <taxon>Bacteria</taxon>
        <taxon>Bacillati</taxon>
        <taxon>Actinomycetota</taxon>
        <taxon>Actinomycetes</taxon>
        <taxon>Kitasatosporales</taxon>
        <taxon>Streptomycetaceae</taxon>
        <taxon>Streptomyces</taxon>
    </lineage>
</organism>
<dbReference type="AlphaFoldDB" id="A0A2A2DEP2"/>
<dbReference type="EMBL" id="NSJV01000093">
    <property type="protein sequence ID" value="PAU49995.1"/>
    <property type="molecule type" value="Genomic_DNA"/>
</dbReference>
<dbReference type="Proteomes" id="UP000218944">
    <property type="component" value="Unassembled WGS sequence"/>
</dbReference>
<name>A0A2A2DEP2_9ACTN</name>
<reference evidence="1 2" key="1">
    <citation type="submission" date="2017-08" db="EMBL/GenBank/DDBJ databases">
        <title>Genome sequence of Streptomyces albireticuli NRRL B-1670.</title>
        <authorList>
            <person name="Graham D.E."/>
            <person name="Mahan K.M."/>
            <person name="Klingeman D.M."/>
            <person name="Hettich R.L."/>
            <person name="Parry R.J."/>
            <person name="Spain J.C."/>
        </authorList>
    </citation>
    <scope>NUCLEOTIDE SEQUENCE [LARGE SCALE GENOMIC DNA]</scope>
    <source>
        <strain evidence="1 2">NRRL B-1670</strain>
    </source>
</reference>